<protein>
    <recommendedName>
        <fullName evidence="5">Adenylyl cyclase-associated protein</fullName>
    </recommendedName>
</protein>
<dbReference type="InterPro" id="IPR001837">
    <property type="entry name" value="Adenylate_cyclase-assoc_CAP"/>
</dbReference>
<dbReference type="PANTHER" id="PTHR10652:SF0">
    <property type="entry name" value="ADENYLYL CYCLASE-ASSOCIATED PROTEIN"/>
    <property type="match status" value="1"/>
</dbReference>
<dbReference type="Gene3D" id="2.160.20.70">
    <property type="match status" value="1"/>
</dbReference>
<feature type="region of interest" description="Disordered" evidence="6">
    <location>
        <begin position="289"/>
        <end position="326"/>
    </location>
</feature>
<dbReference type="Pfam" id="PF21938">
    <property type="entry name" value="CAP_N"/>
    <property type="match status" value="1"/>
</dbReference>
<sequence length="483" mass="52504">MANLDSLAKRLEDVTTRLETLANLKPALPPKPVTSSGSNIVVSSSDVPHTIKQFDDEVGDALKGFLSVSKNVGGDVGTMSDKVNVVFELLRNYIWYAAGRKQASQEEVAQKMKPIMKLLEEIGELKESKRNTPTYNHLCAVADGIPAVGWVTVTPTPAPYVKEMIDVSMFYVNRVRSENKTNQTHTDWTKAWCDLLTALQKYVKSSHTTGLTWNSSPGTGPPEVRFSAGTVPAPPAGGPPPPPPPPPAGFFDESKPKAPSGGNDARQALFAELNKGEAITSGLKKVTDDMKTHKNPNLRGNTSIPSKVGGSLSKVPAAAKPVVEKPPRTELRDGKFWEVEYHKNNKNIIIEVKDMKQVVYIFKCEGSVVQIKGKCNSVTIDNCKKTSVVFDNLLAQVEIINSQSVEVQSMGTLPTISIQKTDGCQVYLSKDSINAEIVTSKSSEMNVLVPVGDDFIELPIPEQFKTTFNPTTKKLVTGVSDIV</sequence>
<feature type="compositionally biased region" description="Polar residues" evidence="6">
    <location>
        <begin position="208"/>
        <end position="218"/>
    </location>
</feature>
<dbReference type="eggNOG" id="KOG2675">
    <property type="taxonomic scope" value="Eukaryota"/>
</dbReference>
<evidence type="ECO:0000256" key="5">
    <source>
        <dbReference type="RuleBase" id="RU000647"/>
    </source>
</evidence>
<evidence type="ECO:0000313" key="12">
    <source>
        <dbReference type="WBParaSite" id="BXY_1419600.1"/>
    </source>
</evidence>
<evidence type="ECO:0000313" key="8">
    <source>
        <dbReference type="EMBL" id="CAD5234365.1"/>
    </source>
</evidence>
<name>A0A1I7SMB2_BURXY</name>
<feature type="region of interest" description="Disordered" evidence="6">
    <location>
        <begin position="208"/>
        <end position="264"/>
    </location>
</feature>
<dbReference type="Pfam" id="PF08603">
    <property type="entry name" value="CAP_C"/>
    <property type="match status" value="1"/>
</dbReference>
<dbReference type="GO" id="GO:0019933">
    <property type="term" value="P:cAMP-mediated signaling"/>
    <property type="evidence" value="ECO:0007669"/>
    <property type="project" value="TreeGrafter"/>
</dbReference>
<dbReference type="GO" id="GO:0003779">
    <property type="term" value="F:actin binding"/>
    <property type="evidence" value="ECO:0007669"/>
    <property type="project" value="InterPro"/>
</dbReference>
<evidence type="ECO:0000313" key="11">
    <source>
        <dbReference type="Proteomes" id="UP000659654"/>
    </source>
</evidence>
<dbReference type="FunFam" id="2.160.20.70:FF:000001">
    <property type="entry name" value="Adenylyl cyclase-associated protein"/>
    <property type="match status" value="1"/>
</dbReference>
<dbReference type="GO" id="GO:0005737">
    <property type="term" value="C:cytoplasm"/>
    <property type="evidence" value="ECO:0007669"/>
    <property type="project" value="TreeGrafter"/>
</dbReference>
<feature type="compositionally biased region" description="Pro residues" evidence="6">
    <location>
        <begin position="232"/>
        <end position="248"/>
    </location>
</feature>
<dbReference type="InterPro" id="IPR036222">
    <property type="entry name" value="CAP_N_sf"/>
</dbReference>
<dbReference type="InterPro" id="IPR036223">
    <property type="entry name" value="CAP_C_sf"/>
</dbReference>
<dbReference type="AlphaFoldDB" id="A0A1I7SMB2"/>
<dbReference type="GO" id="GO:0007015">
    <property type="term" value="P:actin filament organization"/>
    <property type="evidence" value="ECO:0007669"/>
    <property type="project" value="TreeGrafter"/>
</dbReference>
<keyword evidence="3" id="KW-1003">Cell membrane</keyword>
<dbReference type="InterPro" id="IPR006599">
    <property type="entry name" value="CARP_motif"/>
</dbReference>
<dbReference type="EMBL" id="CAJFCV020000006">
    <property type="protein sequence ID" value="CAG9130085.1"/>
    <property type="molecule type" value="Genomic_DNA"/>
</dbReference>
<dbReference type="InterPro" id="IPR053950">
    <property type="entry name" value="CAP_N"/>
</dbReference>
<evidence type="ECO:0000256" key="3">
    <source>
        <dbReference type="ARBA" id="ARBA00022475"/>
    </source>
</evidence>
<dbReference type="Proteomes" id="UP000582659">
    <property type="component" value="Unassembled WGS sequence"/>
</dbReference>
<dbReference type="Pfam" id="PF01213">
    <property type="entry name" value="CAP_N-CM"/>
    <property type="match status" value="1"/>
</dbReference>
<dbReference type="WBParaSite" id="BXY_1419600.1">
    <property type="protein sequence ID" value="BXY_1419600.1"/>
    <property type="gene ID" value="BXY_1419600"/>
</dbReference>
<evidence type="ECO:0000256" key="2">
    <source>
        <dbReference type="ARBA" id="ARBA00007659"/>
    </source>
</evidence>
<dbReference type="GO" id="GO:0008179">
    <property type="term" value="F:adenylate cyclase binding"/>
    <property type="evidence" value="ECO:0007669"/>
    <property type="project" value="TreeGrafter"/>
</dbReference>
<dbReference type="Proteomes" id="UP000659654">
    <property type="component" value="Unassembled WGS sequence"/>
</dbReference>
<dbReference type="PROSITE" id="PS51329">
    <property type="entry name" value="C_CAP_COFACTOR_C"/>
    <property type="match status" value="1"/>
</dbReference>
<dbReference type="FunFam" id="1.25.40.330:FF:000001">
    <property type="entry name" value="Adenylyl cyclase-associated protein"/>
    <property type="match status" value="1"/>
</dbReference>
<comment type="similarity">
    <text evidence="2 5">Belongs to the CAP family.</text>
</comment>
<keyword evidence="11" id="KW-1185">Reference proteome</keyword>
<keyword evidence="4" id="KW-0472">Membrane</keyword>
<comment type="subcellular location">
    <subcellularLocation>
        <location evidence="1">Cell membrane</location>
        <topology evidence="1">Peripheral membrane protein</topology>
    </subcellularLocation>
</comment>
<dbReference type="InterPro" id="IPR016098">
    <property type="entry name" value="CAP/MinC_C"/>
</dbReference>
<dbReference type="SUPFAM" id="SSF69340">
    <property type="entry name" value="C-terminal domain of adenylylcyclase associated protein"/>
    <property type="match status" value="1"/>
</dbReference>
<dbReference type="InterPro" id="IPR028417">
    <property type="entry name" value="CAP_CS_C"/>
</dbReference>
<dbReference type="OrthoDB" id="1601at2759"/>
<dbReference type="InterPro" id="IPR017901">
    <property type="entry name" value="C-CAP_CF_C-like"/>
</dbReference>
<evidence type="ECO:0000313" key="9">
    <source>
        <dbReference type="EMBL" id="CAG9130085.1"/>
    </source>
</evidence>
<dbReference type="Gene3D" id="1.25.40.330">
    <property type="entry name" value="Adenylate cyclase-associated CAP, N-terminal domain"/>
    <property type="match status" value="1"/>
</dbReference>
<evidence type="ECO:0000256" key="6">
    <source>
        <dbReference type="SAM" id="MobiDB-lite"/>
    </source>
</evidence>
<organism evidence="10 12">
    <name type="scientific">Bursaphelenchus xylophilus</name>
    <name type="common">Pinewood nematode worm</name>
    <name type="synonym">Aphelenchoides xylophilus</name>
    <dbReference type="NCBI Taxonomy" id="6326"/>
    <lineage>
        <taxon>Eukaryota</taxon>
        <taxon>Metazoa</taxon>
        <taxon>Ecdysozoa</taxon>
        <taxon>Nematoda</taxon>
        <taxon>Chromadorea</taxon>
        <taxon>Rhabditida</taxon>
        <taxon>Tylenchina</taxon>
        <taxon>Tylenchomorpha</taxon>
        <taxon>Aphelenchoidea</taxon>
        <taxon>Aphelenchoididae</taxon>
        <taxon>Bursaphelenchus</taxon>
    </lineage>
</organism>
<dbReference type="SMR" id="A0A1I7SMB2"/>
<dbReference type="SUPFAM" id="SSF101278">
    <property type="entry name" value="N-terminal domain of adenylylcyclase associated protein, CAP"/>
    <property type="match status" value="1"/>
</dbReference>
<dbReference type="InterPro" id="IPR013912">
    <property type="entry name" value="Adenylate_cyclase-assoc_CAP_C"/>
</dbReference>
<dbReference type="GO" id="GO:0000902">
    <property type="term" value="P:cell morphogenesis"/>
    <property type="evidence" value="ECO:0007669"/>
    <property type="project" value="TreeGrafter"/>
</dbReference>
<proteinExistence type="inferred from homology"/>
<dbReference type="Proteomes" id="UP000095284">
    <property type="component" value="Unplaced"/>
</dbReference>
<accession>A0A1I7SMB2</accession>
<feature type="domain" description="C-CAP/cofactor C-like" evidence="7">
    <location>
        <begin position="326"/>
        <end position="462"/>
    </location>
</feature>
<evidence type="ECO:0000256" key="4">
    <source>
        <dbReference type="ARBA" id="ARBA00023136"/>
    </source>
</evidence>
<dbReference type="PANTHER" id="PTHR10652">
    <property type="entry name" value="ADENYLYL CYCLASE-ASSOCIATED PROTEIN"/>
    <property type="match status" value="1"/>
</dbReference>
<reference evidence="9" key="2">
    <citation type="submission" date="2020-08" db="EMBL/GenBank/DDBJ databases">
        <authorList>
            <person name="Kikuchi T."/>
        </authorList>
    </citation>
    <scope>NUCLEOTIDE SEQUENCE</scope>
    <source>
        <strain evidence="8">Ka4C1</strain>
    </source>
</reference>
<evidence type="ECO:0000313" key="10">
    <source>
        <dbReference type="Proteomes" id="UP000095284"/>
    </source>
</evidence>
<dbReference type="SMART" id="SM00673">
    <property type="entry name" value="CARP"/>
    <property type="match status" value="2"/>
</dbReference>
<dbReference type="GO" id="GO:0005886">
    <property type="term" value="C:plasma membrane"/>
    <property type="evidence" value="ECO:0007669"/>
    <property type="project" value="UniProtKB-SubCell"/>
</dbReference>
<dbReference type="EMBL" id="CAJFDI010000006">
    <property type="protein sequence ID" value="CAD5234365.1"/>
    <property type="molecule type" value="Genomic_DNA"/>
</dbReference>
<dbReference type="InterPro" id="IPR013992">
    <property type="entry name" value="Adenylate_cyclase-assoc_CAP_N"/>
</dbReference>
<reference evidence="12" key="1">
    <citation type="submission" date="2016-11" db="UniProtKB">
        <authorList>
            <consortium name="WormBaseParasite"/>
        </authorList>
    </citation>
    <scope>IDENTIFICATION</scope>
</reference>
<evidence type="ECO:0000256" key="1">
    <source>
        <dbReference type="ARBA" id="ARBA00004202"/>
    </source>
</evidence>
<evidence type="ECO:0000259" key="7">
    <source>
        <dbReference type="PROSITE" id="PS51329"/>
    </source>
</evidence>
<dbReference type="PROSITE" id="PS01089">
    <property type="entry name" value="CAP_2"/>
    <property type="match status" value="1"/>
</dbReference>
<gene>
    <name evidence="8" type="ORF">BXYJ_LOCUS14456</name>
</gene>